<keyword evidence="7" id="KW-0539">Nucleus</keyword>
<dbReference type="Pfam" id="PF10075">
    <property type="entry name" value="CSN8_PSD8_EIF3K"/>
    <property type="match status" value="1"/>
</dbReference>
<dbReference type="PANTHER" id="PTHR13339">
    <property type="entry name" value="COP9 SIGNALOSOME COMPLEX SUBUNIT 8"/>
    <property type="match status" value="1"/>
</dbReference>
<evidence type="ECO:0000256" key="6">
    <source>
        <dbReference type="ARBA" id="ARBA00022790"/>
    </source>
</evidence>
<sequence>MADVSMTCDLKFDVVMEELEQKELETKDIEAADYENLLAIYLANNDTFNAKFLWKRIPQTIKDSSDSLKAIWDIGKSLIQGDYAAIYSQIDSKTWPSHLTSIMSHLRKEQQSRIIHLISKGYTAISLSDAMQMTGCTTEEEIIKLGESAGWKIDAPFGFIISKKVLHDEENVFSSNQEQLEKLTDYVSFLENHY</sequence>
<dbReference type="eggNOG" id="KOG4414">
    <property type="taxonomic scope" value="Eukaryota"/>
</dbReference>
<dbReference type="GO" id="GO:0005737">
    <property type="term" value="C:cytoplasm"/>
    <property type="evidence" value="ECO:0007669"/>
    <property type="project" value="UniProtKB-SubCell"/>
</dbReference>
<evidence type="ECO:0000259" key="8">
    <source>
        <dbReference type="PROSITE" id="PS50250"/>
    </source>
</evidence>
<reference evidence="9" key="2">
    <citation type="submission" date="2015-06" db="UniProtKB">
        <authorList>
            <consortium name="EnsemblMetazoa"/>
        </authorList>
    </citation>
    <scope>IDENTIFICATION</scope>
</reference>
<dbReference type="PROSITE" id="PS50250">
    <property type="entry name" value="PCI"/>
    <property type="match status" value="1"/>
</dbReference>
<accession>T1JQP1</accession>
<evidence type="ECO:0000256" key="5">
    <source>
        <dbReference type="ARBA" id="ARBA00022490"/>
    </source>
</evidence>
<comment type="similarity">
    <text evidence="3">Belongs to the CSN8 family.</text>
</comment>
<name>T1JQP1_TETUR</name>
<dbReference type="HOGENOM" id="CLU_098091_1_1_1"/>
<evidence type="ECO:0000313" key="9">
    <source>
        <dbReference type="EnsemblMetazoa" id="tetur01g03920.1"/>
    </source>
</evidence>
<dbReference type="GO" id="GO:0010387">
    <property type="term" value="P:COP9 signalosome assembly"/>
    <property type="evidence" value="ECO:0007669"/>
    <property type="project" value="InterPro"/>
</dbReference>
<dbReference type="KEGG" id="tut:107366197"/>
<keyword evidence="5" id="KW-0963">Cytoplasm</keyword>
<dbReference type="InterPro" id="IPR033205">
    <property type="entry name" value="COP9_CSN8"/>
</dbReference>
<feature type="domain" description="PCI" evidence="8">
    <location>
        <begin position="10"/>
        <end position="179"/>
    </location>
</feature>
<dbReference type="Gene3D" id="1.25.40.990">
    <property type="match status" value="1"/>
</dbReference>
<dbReference type="PANTHER" id="PTHR13339:SF0">
    <property type="entry name" value="COP9 SIGNALOSOME COMPLEX SUBUNIT 8"/>
    <property type="match status" value="1"/>
</dbReference>
<reference evidence="10" key="1">
    <citation type="submission" date="2011-08" db="EMBL/GenBank/DDBJ databases">
        <authorList>
            <person name="Rombauts S."/>
        </authorList>
    </citation>
    <scope>NUCLEOTIDE SEQUENCE</scope>
    <source>
        <strain evidence="10">London</strain>
    </source>
</reference>
<dbReference type="AlphaFoldDB" id="T1JQP1"/>
<evidence type="ECO:0000256" key="1">
    <source>
        <dbReference type="ARBA" id="ARBA00004123"/>
    </source>
</evidence>
<dbReference type="Proteomes" id="UP000015104">
    <property type="component" value="Unassembled WGS sequence"/>
</dbReference>
<dbReference type="OMA" id="TIVQPCK"/>
<dbReference type="InterPro" id="IPR000717">
    <property type="entry name" value="PCI_dom"/>
</dbReference>
<organism evidence="9 10">
    <name type="scientific">Tetranychus urticae</name>
    <name type="common">Two-spotted spider mite</name>
    <dbReference type="NCBI Taxonomy" id="32264"/>
    <lineage>
        <taxon>Eukaryota</taxon>
        <taxon>Metazoa</taxon>
        <taxon>Ecdysozoa</taxon>
        <taxon>Arthropoda</taxon>
        <taxon>Chelicerata</taxon>
        <taxon>Arachnida</taxon>
        <taxon>Acari</taxon>
        <taxon>Acariformes</taxon>
        <taxon>Trombidiformes</taxon>
        <taxon>Prostigmata</taxon>
        <taxon>Eleutherengona</taxon>
        <taxon>Raphignathae</taxon>
        <taxon>Tetranychoidea</taxon>
        <taxon>Tetranychidae</taxon>
        <taxon>Tetranychus</taxon>
    </lineage>
</organism>
<dbReference type="InterPro" id="IPR033464">
    <property type="entry name" value="CSN8_PSD8_EIF3K"/>
</dbReference>
<evidence type="ECO:0000256" key="2">
    <source>
        <dbReference type="ARBA" id="ARBA00004496"/>
    </source>
</evidence>
<keyword evidence="6" id="KW-0736">Signalosome</keyword>
<evidence type="ECO:0000313" key="10">
    <source>
        <dbReference type="Proteomes" id="UP000015104"/>
    </source>
</evidence>
<protein>
    <recommendedName>
        <fullName evidence="4">COP9 signalosome complex subunit 8</fullName>
    </recommendedName>
</protein>
<dbReference type="GO" id="GO:0008180">
    <property type="term" value="C:COP9 signalosome"/>
    <property type="evidence" value="ECO:0007669"/>
    <property type="project" value="UniProtKB-KW"/>
</dbReference>
<dbReference type="STRING" id="32264.T1JQP1"/>
<proteinExistence type="inferred from homology"/>
<evidence type="ECO:0000256" key="4">
    <source>
        <dbReference type="ARBA" id="ARBA00014875"/>
    </source>
</evidence>
<dbReference type="OrthoDB" id="5351233at2759"/>
<comment type="subcellular location">
    <subcellularLocation>
        <location evidence="2">Cytoplasm</location>
    </subcellularLocation>
    <subcellularLocation>
        <location evidence="1">Nucleus</location>
    </subcellularLocation>
</comment>
<dbReference type="GO" id="GO:0000338">
    <property type="term" value="P:protein deneddylation"/>
    <property type="evidence" value="ECO:0007669"/>
    <property type="project" value="InterPro"/>
</dbReference>
<gene>
    <name evidence="9" type="primary">107366197</name>
</gene>
<dbReference type="EnsemblMetazoa" id="tetur01g03920.1">
    <property type="protein sequence ID" value="tetur01g03920.1"/>
    <property type="gene ID" value="tetur01g03920"/>
</dbReference>
<evidence type="ECO:0000256" key="3">
    <source>
        <dbReference type="ARBA" id="ARBA00008252"/>
    </source>
</evidence>
<dbReference type="EMBL" id="CAEY01000440">
    <property type="status" value="NOT_ANNOTATED_CDS"/>
    <property type="molecule type" value="Genomic_DNA"/>
</dbReference>
<evidence type="ECO:0000256" key="7">
    <source>
        <dbReference type="ARBA" id="ARBA00023242"/>
    </source>
</evidence>
<keyword evidence="10" id="KW-1185">Reference proteome</keyword>